<reference evidence="2 3" key="2">
    <citation type="journal article" date="2021" name="Syst. Appl. Microbiol.">
        <title>Phylogenetic classification of ten novel species belonging to the genus Bifidobacterium comprising B. phasiani sp. nov., B. pongonis sp. nov., B. saguinibicoloris sp. nov., B. colobi sp. nov., B. simiiventris sp. nov., B. santillanense sp. nov., B. miconis sp. nov., B. amazonense sp. nov., B. pluvialisilvae sp. nov., and B. miconisargentati sp. nov.</title>
        <authorList>
            <person name="Lugli G.A."/>
            <person name="Calvete-Torre I."/>
            <person name="Alessandri G."/>
            <person name="Milani C."/>
            <person name="Turroni F."/>
            <person name="Laiolo P."/>
            <person name="Ossiprandi M.C."/>
            <person name="Margolles A."/>
            <person name="Ruiz L."/>
            <person name="Ventura M."/>
        </authorList>
    </citation>
    <scope>NUCLEOTIDE SEQUENCE [LARGE SCALE GENOMIC DNA]</scope>
    <source>
        <strain evidence="2 3">MA1</strain>
    </source>
</reference>
<accession>A0ABS9VXX8</accession>
<keyword evidence="1" id="KW-0472">Membrane</keyword>
<feature type="transmembrane region" description="Helical" evidence="1">
    <location>
        <begin position="15"/>
        <end position="38"/>
    </location>
</feature>
<dbReference type="EMBL" id="JAFEJT020000069">
    <property type="protein sequence ID" value="MCH9276975.1"/>
    <property type="molecule type" value="Genomic_DNA"/>
</dbReference>
<gene>
    <name evidence="2" type="ORF">JS533_011980</name>
</gene>
<keyword evidence="1" id="KW-0812">Transmembrane</keyword>
<keyword evidence="3" id="KW-1185">Reference proteome</keyword>
<dbReference type="RefSeq" id="WP_241514879.1">
    <property type="nucleotide sequence ID" value="NZ_JAFEJT020000069.1"/>
</dbReference>
<dbReference type="Proteomes" id="UP000710815">
    <property type="component" value="Unassembled WGS sequence"/>
</dbReference>
<organism evidence="2 3">
    <name type="scientific">Bifidobacterium amazonense</name>
    <dbReference type="NCBI Taxonomy" id="2809027"/>
    <lineage>
        <taxon>Bacteria</taxon>
        <taxon>Bacillati</taxon>
        <taxon>Actinomycetota</taxon>
        <taxon>Actinomycetes</taxon>
        <taxon>Bifidobacteriales</taxon>
        <taxon>Bifidobacteriaceae</taxon>
        <taxon>Bifidobacterium</taxon>
    </lineage>
</organism>
<dbReference type="InterPro" id="IPR043777">
    <property type="entry name" value="DUF5719"/>
</dbReference>
<sequence length="508" mass="50824">MTQERAVRRHAARKGLGVALGTLGAIIVVSLFAAMTIIRPLPGLADGTGNGSGSSSQTVSQLQLQSYCPARMSLADNGTYGDSAYQATAGDIASAARYAAFGSVYRASIGTLDGSGTSTALAGSSQDETVLTGSGDVDDAPSLLSTRLLESKSGTGASAAVASWATEGDLRGVSAASCVTPALSHGFLLPAAGTGTTQQLVIANPSSKSTTVQVRAWGADGKLTLSTGESVTIKAKGETVTDLSAAVGGQNALYVTVSSEQTPVAAVVRVVSIDGLTPQGSDYAVPSGQARATSVMPGIESGDRVRLIAYGGNDASVSLSWVTGHGLSTIGKQELHGGRTAVFDLGAAPKDALGVLATASGRISVAAQVVRSASDGQADFALIRSETSTASSAIAVPGDLTATITIANPTTSGASGTLRAYDAGGTLVGERDIDVPADSAQSVKASDIAGKAVIIRLEVGDGELAWGARLASDKVGQAKAAGVAYLSASPLAQLTERIWANQNPSVVR</sequence>
<evidence type="ECO:0000313" key="3">
    <source>
        <dbReference type="Proteomes" id="UP000710815"/>
    </source>
</evidence>
<protein>
    <submittedName>
        <fullName evidence="2">DUF5719 family protein</fullName>
    </submittedName>
</protein>
<evidence type="ECO:0000313" key="2">
    <source>
        <dbReference type="EMBL" id="MCH9276975.1"/>
    </source>
</evidence>
<reference evidence="2 3" key="1">
    <citation type="journal article" date="2021" name="Environ. Microbiol.">
        <title>Genetic insights into the dark matter of the mammalian gut microbiota through targeted genome reconstruction.</title>
        <authorList>
            <person name="Lugli G.A."/>
            <person name="Alessandri G."/>
            <person name="Milani C."/>
            <person name="Viappiani A."/>
            <person name="Fontana F."/>
            <person name="Tarracchini C."/>
            <person name="Mancabelli L."/>
            <person name="Argentini C."/>
            <person name="Ruiz L."/>
            <person name="Margolles A."/>
            <person name="van Sinderen D."/>
            <person name="Turroni F."/>
            <person name="Ventura M."/>
        </authorList>
    </citation>
    <scope>NUCLEOTIDE SEQUENCE [LARGE SCALE GENOMIC DNA]</scope>
    <source>
        <strain evidence="2 3">MA1</strain>
    </source>
</reference>
<evidence type="ECO:0000256" key="1">
    <source>
        <dbReference type="SAM" id="Phobius"/>
    </source>
</evidence>
<comment type="caution">
    <text evidence="2">The sequence shown here is derived from an EMBL/GenBank/DDBJ whole genome shotgun (WGS) entry which is preliminary data.</text>
</comment>
<proteinExistence type="predicted"/>
<dbReference type="Pfam" id="PF18986">
    <property type="entry name" value="DUF5719"/>
    <property type="match status" value="1"/>
</dbReference>
<keyword evidence="1" id="KW-1133">Transmembrane helix</keyword>
<name>A0ABS9VXX8_9BIFI</name>